<feature type="region of interest" description="Disordered" evidence="1">
    <location>
        <begin position="67"/>
        <end position="101"/>
    </location>
</feature>
<reference evidence="2 3" key="1">
    <citation type="submission" date="2019-01" db="EMBL/GenBank/DDBJ databases">
        <title>A draft genome assembly of the solar-powered sea slug Elysia chlorotica.</title>
        <authorList>
            <person name="Cai H."/>
            <person name="Li Q."/>
            <person name="Fang X."/>
            <person name="Li J."/>
            <person name="Curtis N.E."/>
            <person name="Altenburger A."/>
            <person name="Shibata T."/>
            <person name="Feng M."/>
            <person name="Maeda T."/>
            <person name="Schwartz J.A."/>
            <person name="Shigenobu S."/>
            <person name="Lundholm N."/>
            <person name="Nishiyama T."/>
            <person name="Yang H."/>
            <person name="Hasebe M."/>
            <person name="Li S."/>
            <person name="Pierce S.K."/>
            <person name="Wang J."/>
        </authorList>
    </citation>
    <scope>NUCLEOTIDE SEQUENCE [LARGE SCALE GENOMIC DNA]</scope>
    <source>
        <strain evidence="2">EC2010</strain>
        <tissue evidence="2">Whole organism of an adult</tissue>
    </source>
</reference>
<comment type="caution">
    <text evidence="2">The sequence shown here is derived from an EMBL/GenBank/DDBJ whole genome shotgun (WGS) entry which is preliminary data.</text>
</comment>
<evidence type="ECO:0000313" key="3">
    <source>
        <dbReference type="Proteomes" id="UP000271974"/>
    </source>
</evidence>
<accession>A0A433SZM0</accession>
<evidence type="ECO:0000256" key="1">
    <source>
        <dbReference type="SAM" id="MobiDB-lite"/>
    </source>
</evidence>
<dbReference type="AlphaFoldDB" id="A0A433SZM0"/>
<dbReference type="Proteomes" id="UP000271974">
    <property type="component" value="Unassembled WGS sequence"/>
</dbReference>
<gene>
    <name evidence="2" type="ORF">EGW08_017483</name>
</gene>
<proteinExistence type="predicted"/>
<organism evidence="2 3">
    <name type="scientific">Elysia chlorotica</name>
    <name type="common">Eastern emerald elysia</name>
    <name type="synonym">Sea slug</name>
    <dbReference type="NCBI Taxonomy" id="188477"/>
    <lineage>
        <taxon>Eukaryota</taxon>
        <taxon>Metazoa</taxon>
        <taxon>Spiralia</taxon>
        <taxon>Lophotrochozoa</taxon>
        <taxon>Mollusca</taxon>
        <taxon>Gastropoda</taxon>
        <taxon>Heterobranchia</taxon>
        <taxon>Euthyneura</taxon>
        <taxon>Panpulmonata</taxon>
        <taxon>Sacoglossa</taxon>
        <taxon>Placobranchoidea</taxon>
        <taxon>Plakobranchidae</taxon>
        <taxon>Elysia</taxon>
    </lineage>
</organism>
<sequence>MQPNKIMYIDLADPLPKSYAPKKVPLKARQIHKRQHHDPWNLCPREMNSGDCFYVYLKVYAQLRQNGSQQGPDRIMVGKRSQAESMWSARSHRTGRPQVRDLSDFPGLLDSLVRGQV</sequence>
<dbReference type="OrthoDB" id="10580994at2759"/>
<name>A0A433SZM0_ELYCH</name>
<dbReference type="EMBL" id="RQTK01000802">
    <property type="protein sequence ID" value="RUS74754.1"/>
    <property type="molecule type" value="Genomic_DNA"/>
</dbReference>
<evidence type="ECO:0000313" key="2">
    <source>
        <dbReference type="EMBL" id="RUS74754.1"/>
    </source>
</evidence>
<protein>
    <submittedName>
        <fullName evidence="2">Uncharacterized protein</fullName>
    </submittedName>
</protein>
<keyword evidence="3" id="KW-1185">Reference proteome</keyword>